<dbReference type="KEGG" id="cik:H0194_04900"/>
<dbReference type="RefSeq" id="WP_185176689.1">
    <property type="nucleotide sequence ID" value="NZ_CP059404.1"/>
</dbReference>
<dbReference type="EMBL" id="CP059404">
    <property type="protein sequence ID" value="QNE90316.1"/>
    <property type="molecule type" value="Genomic_DNA"/>
</dbReference>
<protein>
    <recommendedName>
        <fullName evidence="3">DUF559 domain-containing protein</fullName>
    </recommendedName>
</protein>
<dbReference type="InterPro" id="IPR011335">
    <property type="entry name" value="Restrct_endonuc-II-like"/>
</dbReference>
<reference evidence="1 2" key="1">
    <citation type="submission" date="2020-07" db="EMBL/GenBank/DDBJ databases">
        <title>Complete genome and description of Corynebacterium incognita strain Marseille-Q3630 sp. nov.</title>
        <authorList>
            <person name="Boxberger M."/>
        </authorList>
    </citation>
    <scope>NUCLEOTIDE SEQUENCE [LARGE SCALE GENOMIC DNA]</scope>
    <source>
        <strain evidence="1 2">Marseille-Q3630</strain>
    </source>
</reference>
<name>A0A7G7CRV0_9CORY</name>
<proteinExistence type="predicted"/>
<organism evidence="1 2">
    <name type="scientific">Corynebacterium incognita</name>
    <dbReference type="NCBI Taxonomy" id="2754725"/>
    <lineage>
        <taxon>Bacteria</taxon>
        <taxon>Bacillati</taxon>
        <taxon>Actinomycetota</taxon>
        <taxon>Actinomycetes</taxon>
        <taxon>Mycobacteriales</taxon>
        <taxon>Corynebacteriaceae</taxon>
        <taxon>Corynebacterium</taxon>
    </lineage>
</organism>
<dbReference type="Proteomes" id="UP000515743">
    <property type="component" value="Chromosome"/>
</dbReference>
<dbReference type="AlphaFoldDB" id="A0A7G7CRV0"/>
<keyword evidence="2" id="KW-1185">Reference proteome</keyword>
<sequence>MVKRGEAFKVVPGLYSAAEPTPTELAEILLEHWPDAVLDGESAIAVACFSTLQFPVQLACRRALAPGSNFTTRRTRRIYSLDAGHFRFLPPPLAVEAVPDDDRAVELLERTYAGRDGEALFERDFALIGRYPARTRRLLSSFAIGTDSPAEVAVARALRTEGYALRTNYRIGGYLWDIVIPEHRVAIEINGFDYHNRRGTYAKDLWKSNGAVVRGWLALSYTGSCVKHHLPRILAEVGGTCGRTEYLAPPVWDWHVHCRDWRIR</sequence>
<gene>
    <name evidence="1" type="ORF">H0194_04900</name>
</gene>
<evidence type="ECO:0000313" key="2">
    <source>
        <dbReference type="Proteomes" id="UP000515743"/>
    </source>
</evidence>
<evidence type="ECO:0000313" key="1">
    <source>
        <dbReference type="EMBL" id="QNE90316.1"/>
    </source>
</evidence>
<evidence type="ECO:0008006" key="3">
    <source>
        <dbReference type="Google" id="ProtNLM"/>
    </source>
</evidence>
<dbReference type="Gene3D" id="3.40.960.10">
    <property type="entry name" value="VSR Endonuclease"/>
    <property type="match status" value="1"/>
</dbReference>
<accession>A0A7G7CRV0</accession>
<dbReference type="SUPFAM" id="SSF52980">
    <property type="entry name" value="Restriction endonuclease-like"/>
    <property type="match status" value="1"/>
</dbReference>